<evidence type="ECO:0000256" key="1">
    <source>
        <dbReference type="SAM" id="Phobius"/>
    </source>
</evidence>
<dbReference type="KEGG" id="bfa:Bfae_06150"/>
<keyword evidence="1" id="KW-0812">Transmembrane</keyword>
<accession>C7MI54</accession>
<dbReference type="Pfam" id="PF07853">
    <property type="entry name" value="DUF1648"/>
    <property type="match status" value="1"/>
</dbReference>
<evidence type="ECO:0000259" key="2">
    <source>
        <dbReference type="Pfam" id="PF07853"/>
    </source>
</evidence>
<protein>
    <recommendedName>
        <fullName evidence="2">DUF1648 domain-containing protein</fullName>
    </recommendedName>
</protein>
<dbReference type="STRING" id="446465.Bfae_06150"/>
<dbReference type="HOGENOM" id="CLU_120972_0_0_11"/>
<dbReference type="PATRIC" id="fig|446465.5.peg.604"/>
<feature type="transmembrane region" description="Helical" evidence="1">
    <location>
        <begin position="140"/>
        <end position="162"/>
    </location>
</feature>
<dbReference type="AlphaFoldDB" id="C7MI54"/>
<feature type="domain" description="DUF1648" evidence="2">
    <location>
        <begin position="33"/>
        <end position="76"/>
    </location>
</feature>
<reference evidence="3 4" key="1">
    <citation type="journal article" date="2009" name="Stand. Genomic Sci.">
        <title>Complete genome sequence of Brachybacterium faecium type strain (Schefferle 6-10).</title>
        <authorList>
            <person name="Lapidus A."/>
            <person name="Pukall R."/>
            <person name="Labuttii K."/>
            <person name="Copeland A."/>
            <person name="Del Rio T.G."/>
            <person name="Nolan M."/>
            <person name="Chen F."/>
            <person name="Lucas S."/>
            <person name="Tice H."/>
            <person name="Cheng J.F."/>
            <person name="Bruce D."/>
            <person name="Goodwin L."/>
            <person name="Pitluck S."/>
            <person name="Rohde M."/>
            <person name="Goker M."/>
            <person name="Pati A."/>
            <person name="Ivanova N."/>
            <person name="Mavrommatis K."/>
            <person name="Chen A."/>
            <person name="Palaniappan K."/>
            <person name="D'haeseleer P."/>
            <person name="Chain P."/>
            <person name="Bristow J."/>
            <person name="Eisen J.A."/>
            <person name="Markowitz V."/>
            <person name="Hugenholtz P."/>
            <person name="Kyrpides N.C."/>
            <person name="Klenk H.P."/>
        </authorList>
    </citation>
    <scope>NUCLEOTIDE SEQUENCE [LARGE SCALE GENOMIC DNA]</scope>
    <source>
        <strain evidence="4">ATCC 43885 / DSM 4810 / JCM 11609 / LMG 19847 / NBRC 14762 / NCIMB 9860 / 6-10</strain>
    </source>
</reference>
<dbReference type="InterPro" id="IPR012867">
    <property type="entry name" value="DUF1648"/>
</dbReference>
<feature type="transmembrane region" description="Helical" evidence="1">
    <location>
        <begin position="115"/>
        <end position="134"/>
    </location>
</feature>
<sequence>MNTLMPTSPRPTRTTTAGPVTRLLRWLGLLGALAITAWILVTYPGLPETIPTHFDITGTADAWGSKTSILVLGGVMMLLSAGLALLSTKPRAFNYPLVVTEHNAQAIYREGERMMVWLLLSMQLIYVSLVRSVLLAGDGGVLLILGMAAMLGSVVVGIVRLVRAGR</sequence>
<name>C7MI54_BRAFD</name>
<dbReference type="EMBL" id="CP001643">
    <property type="protein sequence ID" value="ACU84480.1"/>
    <property type="molecule type" value="Genomic_DNA"/>
</dbReference>
<feature type="transmembrane region" description="Helical" evidence="1">
    <location>
        <begin position="63"/>
        <end position="86"/>
    </location>
</feature>
<keyword evidence="1" id="KW-0472">Membrane</keyword>
<organism evidence="3 4">
    <name type="scientific">Brachybacterium faecium (strain ATCC 43885 / DSM 4810 / JCM 11609 / LMG 19847 / NBRC 14762 / NCIMB 9860 / 6-10)</name>
    <dbReference type="NCBI Taxonomy" id="446465"/>
    <lineage>
        <taxon>Bacteria</taxon>
        <taxon>Bacillati</taxon>
        <taxon>Actinomycetota</taxon>
        <taxon>Actinomycetes</taxon>
        <taxon>Micrococcales</taxon>
        <taxon>Dermabacteraceae</taxon>
        <taxon>Brachybacterium</taxon>
    </lineage>
</organism>
<dbReference type="eggNOG" id="COG4194">
    <property type="taxonomic scope" value="Bacteria"/>
</dbReference>
<gene>
    <name evidence="3" type="ordered locus">Bfae_06150</name>
</gene>
<keyword evidence="4" id="KW-1185">Reference proteome</keyword>
<evidence type="ECO:0000313" key="3">
    <source>
        <dbReference type="EMBL" id="ACU84480.1"/>
    </source>
</evidence>
<feature type="transmembrane region" description="Helical" evidence="1">
    <location>
        <begin position="23"/>
        <end position="43"/>
    </location>
</feature>
<evidence type="ECO:0000313" key="4">
    <source>
        <dbReference type="Proteomes" id="UP000001919"/>
    </source>
</evidence>
<dbReference type="Proteomes" id="UP000001919">
    <property type="component" value="Chromosome"/>
</dbReference>
<keyword evidence="1" id="KW-1133">Transmembrane helix</keyword>
<dbReference type="OrthoDB" id="9808690at2"/>
<proteinExistence type="predicted"/>